<comment type="subcellular location">
    <subcellularLocation>
        <location evidence="1">Membrane</location>
        <topology evidence="1">Single-pass membrane protein</topology>
    </subcellularLocation>
</comment>
<protein>
    <recommendedName>
        <fullName evidence="5">LicD/FKTN/FKRP nucleotidyltransferase domain-containing protein</fullName>
    </recommendedName>
</protein>
<gene>
    <name evidence="6" type="ORF">SCODWIG_00491</name>
</gene>
<evidence type="ECO:0000256" key="4">
    <source>
        <dbReference type="ARBA" id="ARBA00023136"/>
    </source>
</evidence>
<dbReference type="InterPro" id="IPR007074">
    <property type="entry name" value="LicD/FKTN/FKRP_NTP_transf"/>
</dbReference>
<dbReference type="InterPro" id="IPR009644">
    <property type="entry name" value="FKTN/MNN4/W02B3.4-1"/>
</dbReference>
<dbReference type="Proteomes" id="UP000262825">
    <property type="component" value="Unassembled WGS sequence"/>
</dbReference>
<dbReference type="GO" id="GO:0009100">
    <property type="term" value="P:glycoprotein metabolic process"/>
    <property type="evidence" value="ECO:0007669"/>
    <property type="project" value="UniProtKB-ARBA"/>
</dbReference>
<dbReference type="PANTHER" id="PTHR15407:SF28">
    <property type="entry name" value="RIBITOL-5-PHOSPHATE TRANSFERASE FKTN"/>
    <property type="match status" value="1"/>
</dbReference>
<dbReference type="GO" id="GO:0016020">
    <property type="term" value="C:membrane"/>
    <property type="evidence" value="ECO:0007669"/>
    <property type="project" value="UniProtKB-SubCell"/>
</dbReference>
<name>A0A376B3N5_9ASCO</name>
<sequence>MKNLLDSKYTPLKSSFKIRRARFFKLLFLVLLTTLFLTIFITSLPRTYRISNDLTQHNINDPDLALYYKFQYNTDYIFPDTFTIHHNILQDKKFESLDQVKYYDSDPRLYWTVYLDNILQYDDLTQVPELPFSWYDFADFHDLNKLIGLSETQINCEFFFNPVFPLDSLTLVEEELSKKKDDSLLSPGLRKKYEEQFFYNKAMKSKSAHVFQVIEKHCRYFNENYNNKRPPFTAQVETLDLYDKLRPEVYKLQARSYILNKVKPPLSLTFVHKTHNSYQVFLDQDTTVDKYGHRPNIIQSGLLNSTLERNKGSGLDFNKSPADLFDKFVEKFEPLKITEISQDFKHSLENDILINLLPEDFEFNGPKKLEELLEAHEKNLLNKHQISYMESLNISLNTHYTMIPKYFQECGNILQFDGVGRHFDKVFFNGEDCKADKHIVQIKLNNMIKTWLAFTKANGLVSWLAHGTLYGYIYNGKNFHWDQDMDLQMPITHLHLLAEYFNQSLIMQDPHEGSGRYLLDINTFLTHRNHGNGKNNIDARFIDIDSGLYIDITGLSVSSDPVTNSYKDYFNTEVIKHDVHNLKYKDPNLLQNVTDFSGDEYLTFLKSLPEEYFADKDANFLQNLGRTVKDENSRNRKRASPASELTWRENYNINKILQLYNCRNGHFHNFHEISPLVNTFFHNSPALIPRLSIKLLRDEYKVPNSYRLTLYKQYTFLPEWDEWVPTESLKMARNLDSLFFVRAYDILNPLNRLEFRDVLKMLHNLCVYHQYDFVSELLNIFPQSKYHLKELEIRSIKDNDNENRLNLFTGLHKYIGKNKILKKNMFKDPFLYTHESRLLTPYLDEQDKEQVCFAATEVLVSLYEQYQEGQLDLYKFTENVEDNNNNNNNENESEDNRISMDFNNIGNKIFVIGDSTVTNTVFEMDSTFD</sequence>
<dbReference type="Pfam" id="PF04991">
    <property type="entry name" value="LicD"/>
    <property type="match status" value="1"/>
</dbReference>
<dbReference type="VEuPathDB" id="FungiDB:SCODWIG_00491"/>
<evidence type="ECO:0000256" key="1">
    <source>
        <dbReference type="ARBA" id="ARBA00004167"/>
    </source>
</evidence>
<evidence type="ECO:0000313" key="7">
    <source>
        <dbReference type="Proteomes" id="UP000262825"/>
    </source>
</evidence>
<keyword evidence="2" id="KW-0812">Transmembrane</keyword>
<keyword evidence="4" id="KW-0472">Membrane</keyword>
<dbReference type="EMBL" id="UFAJ01000041">
    <property type="protein sequence ID" value="SSD58730.1"/>
    <property type="molecule type" value="Genomic_DNA"/>
</dbReference>
<accession>A0A376B3N5</accession>
<organism evidence="6 7">
    <name type="scientific">Saccharomycodes ludwigii</name>
    <dbReference type="NCBI Taxonomy" id="36035"/>
    <lineage>
        <taxon>Eukaryota</taxon>
        <taxon>Fungi</taxon>
        <taxon>Dikarya</taxon>
        <taxon>Ascomycota</taxon>
        <taxon>Saccharomycotina</taxon>
        <taxon>Saccharomycetes</taxon>
        <taxon>Saccharomycodales</taxon>
        <taxon>Saccharomycodaceae</taxon>
        <taxon>Saccharomycodes</taxon>
    </lineage>
</organism>
<keyword evidence="7" id="KW-1185">Reference proteome</keyword>
<reference evidence="7" key="1">
    <citation type="submission" date="2018-06" db="EMBL/GenBank/DDBJ databases">
        <authorList>
            <person name="Guldener U."/>
        </authorList>
    </citation>
    <scope>NUCLEOTIDE SEQUENCE [LARGE SCALE GENOMIC DNA]</scope>
    <source>
        <strain evidence="7">UTAD17</strain>
    </source>
</reference>
<evidence type="ECO:0000259" key="5">
    <source>
        <dbReference type="Pfam" id="PF04991"/>
    </source>
</evidence>
<evidence type="ECO:0000256" key="3">
    <source>
        <dbReference type="ARBA" id="ARBA00022989"/>
    </source>
</evidence>
<dbReference type="AlphaFoldDB" id="A0A376B3N5"/>
<proteinExistence type="predicted"/>
<evidence type="ECO:0000256" key="2">
    <source>
        <dbReference type="ARBA" id="ARBA00022692"/>
    </source>
</evidence>
<evidence type="ECO:0000313" key="6">
    <source>
        <dbReference type="EMBL" id="SSD58730.1"/>
    </source>
</evidence>
<feature type="domain" description="LicD/FKTN/FKRP nucleotidyltransferase" evidence="5">
    <location>
        <begin position="455"/>
        <end position="701"/>
    </location>
</feature>
<keyword evidence="3" id="KW-1133">Transmembrane helix</keyword>
<dbReference type="PANTHER" id="PTHR15407">
    <property type="entry name" value="FUKUTIN-RELATED"/>
    <property type="match status" value="1"/>
</dbReference>